<accession>A0A266Q8X7</accession>
<dbReference type="EC" id="5.3.1.12" evidence="4 7"/>
<protein>
    <recommendedName>
        <fullName evidence="5 7">Uronate isomerase</fullName>
        <ecNumber evidence="4 7">5.3.1.12</ecNumber>
    </recommendedName>
    <alternativeName>
        <fullName evidence="7">Glucuronate isomerase</fullName>
    </alternativeName>
    <alternativeName>
        <fullName evidence="7">Uronic isomerase</fullName>
    </alternativeName>
</protein>
<dbReference type="AlphaFoldDB" id="A0A266Q8X7"/>
<comment type="catalytic activity">
    <reaction evidence="7">
        <text>aldehydo-D-galacturonate = keto-D-tagaturonate</text>
        <dbReference type="Rhea" id="RHEA:27702"/>
        <dbReference type="ChEBI" id="CHEBI:12952"/>
        <dbReference type="ChEBI" id="CHEBI:17886"/>
    </reaction>
</comment>
<comment type="caution">
    <text evidence="8">The sequence shown here is derived from an EMBL/GenBank/DDBJ whole genome shotgun (WGS) entry which is preliminary data.</text>
</comment>
<proteinExistence type="inferred from homology"/>
<dbReference type="eggNOG" id="COG1904">
    <property type="taxonomic scope" value="Bacteria"/>
</dbReference>
<dbReference type="GO" id="GO:0042840">
    <property type="term" value="P:D-glucuronate catabolic process"/>
    <property type="evidence" value="ECO:0007669"/>
    <property type="project" value="TreeGrafter"/>
</dbReference>
<evidence type="ECO:0000256" key="3">
    <source>
        <dbReference type="ARBA" id="ARBA00008397"/>
    </source>
</evidence>
<evidence type="ECO:0000256" key="4">
    <source>
        <dbReference type="ARBA" id="ARBA00012546"/>
    </source>
</evidence>
<dbReference type="Pfam" id="PF02614">
    <property type="entry name" value="UxaC"/>
    <property type="match status" value="1"/>
</dbReference>
<evidence type="ECO:0000256" key="1">
    <source>
        <dbReference type="ARBA" id="ARBA00001165"/>
    </source>
</evidence>
<dbReference type="UniPathway" id="UPA00246"/>
<evidence type="ECO:0000256" key="5">
    <source>
        <dbReference type="ARBA" id="ARBA00020555"/>
    </source>
</evidence>
<dbReference type="HAMAP" id="MF_00675">
    <property type="entry name" value="UxaC"/>
    <property type="match status" value="1"/>
</dbReference>
<reference evidence="9" key="1">
    <citation type="submission" date="2017-05" db="EMBL/GenBank/DDBJ databases">
        <authorList>
            <person name="Barney B.M."/>
        </authorList>
    </citation>
    <scope>NUCLEOTIDE SEQUENCE [LARGE SCALE GENOMIC DNA]</scope>
    <source>
        <strain evidence="9">PSBB022</strain>
    </source>
</reference>
<dbReference type="InterPro" id="IPR032466">
    <property type="entry name" value="Metal_Hydrolase"/>
</dbReference>
<dbReference type="SUPFAM" id="SSF51556">
    <property type="entry name" value="Metallo-dependent hydrolases"/>
    <property type="match status" value="1"/>
</dbReference>
<comment type="pathway">
    <text evidence="2 7">Carbohydrate metabolism; pentose and glucuronate interconversion.</text>
</comment>
<dbReference type="PANTHER" id="PTHR30068">
    <property type="entry name" value="URONATE ISOMERASE"/>
    <property type="match status" value="1"/>
</dbReference>
<dbReference type="Gene3D" id="1.10.2020.10">
    <property type="entry name" value="uronate isomerase, domain 2, chain A"/>
    <property type="match status" value="1"/>
</dbReference>
<organism evidence="8 9">
    <name type="scientific">Cellvibrio mixtus</name>
    <dbReference type="NCBI Taxonomy" id="39650"/>
    <lineage>
        <taxon>Bacteria</taxon>
        <taxon>Pseudomonadati</taxon>
        <taxon>Pseudomonadota</taxon>
        <taxon>Gammaproteobacteria</taxon>
        <taxon>Cellvibrionales</taxon>
        <taxon>Cellvibrionaceae</taxon>
        <taxon>Cellvibrio</taxon>
    </lineage>
</organism>
<evidence type="ECO:0000256" key="6">
    <source>
        <dbReference type="ARBA" id="ARBA00023235"/>
    </source>
</evidence>
<evidence type="ECO:0000256" key="7">
    <source>
        <dbReference type="HAMAP-Rule" id="MF_00675"/>
    </source>
</evidence>
<keyword evidence="9" id="KW-1185">Reference proteome</keyword>
<evidence type="ECO:0000313" key="8">
    <source>
        <dbReference type="EMBL" id="OZY86295.1"/>
    </source>
</evidence>
<dbReference type="NCBIfam" id="NF002794">
    <property type="entry name" value="PRK02925.1"/>
    <property type="match status" value="1"/>
</dbReference>
<comment type="similarity">
    <text evidence="3 7">Belongs to the metallo-dependent hydrolases superfamily. Uronate isomerase family.</text>
</comment>
<evidence type="ECO:0000313" key="9">
    <source>
        <dbReference type="Proteomes" id="UP000216101"/>
    </source>
</evidence>
<comment type="catalytic activity">
    <reaction evidence="1 7">
        <text>D-glucuronate = D-fructuronate</text>
        <dbReference type="Rhea" id="RHEA:13049"/>
        <dbReference type="ChEBI" id="CHEBI:58720"/>
        <dbReference type="ChEBI" id="CHEBI:59863"/>
        <dbReference type="EC" id="5.3.1.12"/>
    </reaction>
</comment>
<dbReference type="EMBL" id="NHNI01000001">
    <property type="protein sequence ID" value="OZY86295.1"/>
    <property type="molecule type" value="Genomic_DNA"/>
</dbReference>
<dbReference type="PANTHER" id="PTHR30068:SF4">
    <property type="entry name" value="URONATE ISOMERASE"/>
    <property type="match status" value="1"/>
</dbReference>
<evidence type="ECO:0000256" key="2">
    <source>
        <dbReference type="ARBA" id="ARBA00004892"/>
    </source>
</evidence>
<sequence>MSFIHDDFLLDTEQAKVLFHEYAKNMPIIDYHCHLPPEQVGQNKQFKNLTEVWLAGDHYKWRAMRSNGVNERFCTGDASDWEKFEQWCATVPYTLRNPLYHWTHLELRKPFGITDRLLDSSSAKRTWDECNELLATPEFSARGLMTQANVKLVCTTDDPIHDLAHHKTVAADSSFKSAMLPTWRPDRAMMVEDTAAYNKYLDRLAIAADVNINTFEDLIKALDIRHDYFHANGCRLSDHGLETVYAADYTEDEIKAIFLKIRSHKDLDAVEIEKFQSAMMVEFALQDHAKGWVQQFHIGAIRNNNPRLFRTLGADTGFDSIGDHNYAKPLAKFLGRLDDQNKLAKTIIYNLNPRDNEVIGTMIGNFQDGSAAGKIQFGSGWWFLDQMEGMTRQIEALSQLGLLSRFVGMLTDSRSFLSYSRHEYFRRILCGILGRDMAKGLVPNDTKMVGKMIQDISFNNAKNYFPFVVPE</sequence>
<gene>
    <name evidence="7" type="primary">uxaC</name>
    <name evidence="8" type="ORF">CBP51_04515</name>
</gene>
<dbReference type="InterPro" id="IPR003766">
    <property type="entry name" value="Uronate_isomerase"/>
</dbReference>
<dbReference type="GO" id="GO:0008880">
    <property type="term" value="F:glucuronate isomerase activity"/>
    <property type="evidence" value="ECO:0007669"/>
    <property type="project" value="UniProtKB-UniRule"/>
</dbReference>
<dbReference type="Proteomes" id="UP000216101">
    <property type="component" value="Unassembled WGS sequence"/>
</dbReference>
<keyword evidence="6 7" id="KW-0413">Isomerase</keyword>
<dbReference type="STRING" id="1209072.GCA_000766945_03745"/>
<dbReference type="Gene3D" id="3.20.20.140">
    <property type="entry name" value="Metal-dependent hydrolases"/>
    <property type="match status" value="1"/>
</dbReference>
<dbReference type="RefSeq" id="WP_078043634.1">
    <property type="nucleotide sequence ID" value="NZ_NHNI01000001.1"/>
</dbReference>
<dbReference type="GO" id="GO:0019698">
    <property type="term" value="P:D-galacturonate catabolic process"/>
    <property type="evidence" value="ECO:0007669"/>
    <property type="project" value="TreeGrafter"/>
</dbReference>
<name>A0A266Q8X7_9GAMM</name>